<gene>
    <name evidence="1" type="ORF">BC670_2410</name>
</gene>
<dbReference type="AlphaFoldDB" id="A0A543G5V6"/>
<dbReference type="RefSeq" id="WP_165766334.1">
    <property type="nucleotide sequence ID" value="NZ_VFPJ01000001.1"/>
</dbReference>
<organism evidence="1 2">
    <name type="scientific">Flavobacterium branchiophilum</name>
    <dbReference type="NCBI Taxonomy" id="55197"/>
    <lineage>
        <taxon>Bacteria</taxon>
        <taxon>Pseudomonadati</taxon>
        <taxon>Bacteroidota</taxon>
        <taxon>Flavobacteriia</taxon>
        <taxon>Flavobacteriales</taxon>
        <taxon>Flavobacteriaceae</taxon>
        <taxon>Flavobacterium</taxon>
    </lineage>
</organism>
<dbReference type="Proteomes" id="UP000320773">
    <property type="component" value="Unassembled WGS sequence"/>
</dbReference>
<reference evidence="1 2" key="1">
    <citation type="submission" date="2019-06" db="EMBL/GenBank/DDBJ databases">
        <title>Genomic Encyclopedia of Archaeal and Bacterial Type Strains, Phase II (KMG-II): from individual species to whole genera.</title>
        <authorList>
            <person name="Goeker M."/>
        </authorList>
    </citation>
    <scope>NUCLEOTIDE SEQUENCE [LARGE SCALE GENOMIC DNA]</scope>
    <source>
        <strain evidence="1 2">DSM 24789</strain>
    </source>
</reference>
<protein>
    <submittedName>
        <fullName evidence="1">WG repeat protein</fullName>
    </submittedName>
</protein>
<evidence type="ECO:0000313" key="1">
    <source>
        <dbReference type="EMBL" id="TQM41445.1"/>
    </source>
</evidence>
<comment type="caution">
    <text evidence="1">The sequence shown here is derived from an EMBL/GenBank/DDBJ whole genome shotgun (WGS) entry which is preliminary data.</text>
</comment>
<dbReference type="EMBL" id="VFPJ01000001">
    <property type="protein sequence ID" value="TQM41445.1"/>
    <property type="molecule type" value="Genomic_DNA"/>
</dbReference>
<proteinExistence type="predicted"/>
<evidence type="ECO:0000313" key="2">
    <source>
        <dbReference type="Proteomes" id="UP000320773"/>
    </source>
</evidence>
<dbReference type="Pfam" id="PF14903">
    <property type="entry name" value="WG_beta_rep"/>
    <property type="match status" value="2"/>
</dbReference>
<accession>A0A543G5V6</accession>
<name>A0A543G5V6_9FLAO</name>
<dbReference type="InterPro" id="IPR032774">
    <property type="entry name" value="WG_beta_rep"/>
</dbReference>
<sequence>MRKIFVLTLLLKMIITFGQVKSNKAIDKSWKNKYESITENYYQSYSLVVQNGKYGFVDKNGVITTPLIYDYLYGSILGLSGAEINSEDGKRIKGYISIKTGKVIIPIIYDEAYHEQNGIFYAKKNGEIYRYNSSGKCIEGCTNKTIAKNSNTSQGNNRTKTTITKTKEPEKLLKTPENYRNQIELYNKLAQEFVVKYKNEISPNTGKDEKFAFHPDDYDLDEREVTLGWLAGTCRICPKEPFLIYGKINIKTMTFNWEKNNAAVSNASNFNEILRSSKSSSSDSSSSNYSIEFDGGWSNNSKGATRDIKVYRNSEYDGSGEIEYFYNTHKDGYYIRIKYSMKSTEGYHYDLNKRELSHETFGGYGSAFKSGISFDEAINEVINDFKNKIR</sequence>